<evidence type="ECO:0000256" key="8">
    <source>
        <dbReference type="ARBA" id="ARBA00023242"/>
    </source>
</evidence>
<dbReference type="GO" id="GO:0045944">
    <property type="term" value="P:positive regulation of transcription by RNA polymerase II"/>
    <property type="evidence" value="ECO:0007669"/>
    <property type="project" value="TreeGrafter"/>
</dbReference>
<comment type="subcellular location">
    <subcellularLocation>
        <location evidence="1">Nucleus</location>
    </subcellularLocation>
</comment>
<organism evidence="10 11">
    <name type="scientific">Acromyrmex heyeri</name>
    <dbReference type="NCBI Taxonomy" id="230685"/>
    <lineage>
        <taxon>Eukaryota</taxon>
        <taxon>Metazoa</taxon>
        <taxon>Ecdysozoa</taxon>
        <taxon>Arthropoda</taxon>
        <taxon>Hexapoda</taxon>
        <taxon>Insecta</taxon>
        <taxon>Pterygota</taxon>
        <taxon>Neoptera</taxon>
        <taxon>Endopterygota</taxon>
        <taxon>Hymenoptera</taxon>
        <taxon>Apocrita</taxon>
        <taxon>Aculeata</taxon>
        <taxon>Formicoidea</taxon>
        <taxon>Formicidae</taxon>
        <taxon>Myrmicinae</taxon>
        <taxon>Acromyrmex</taxon>
    </lineage>
</organism>
<sequence>MDDEVRLEGEEEMELDEASDGEDEDEETTGIPISPANSDQLLGQTTPTTNILFFSLPGGKPLNIRRGPGRPRKERPFGLTRGGGTKRSFGRGSARGKGFGYTRGVPRRTKSKDDDTHSESPSPLRITGMDDTGPDGSSELVGNSIERSMPAPEEPPYFPEQWPGKVCALCNLGERSQLGQGELLRLTCPPGFTPEKPTNRDETGSDHLVNVTVAGDKSPRATGPGIAVTCRRQKSLAKCRNTSLTNFTEPVEELTIVGYLEEPEVGTLFDSSTGHYYVHQSCIIWSSNNQVLLPELACRAVLQASSRRCAYCSHYGAGISCKVTSCNRYFHFPCAAASSCFQDSKNLALFCSQHLGQVPLLCKFLIFKFSNLFLISKNEVKVRKKEIFKV</sequence>
<dbReference type="GO" id="GO:0044666">
    <property type="term" value="C:MLL3/4 complex"/>
    <property type="evidence" value="ECO:0007669"/>
    <property type="project" value="TreeGrafter"/>
</dbReference>
<accession>A0A836K6H7</accession>
<dbReference type="EMBL" id="JAANIB010000707">
    <property type="protein sequence ID" value="KAG5344989.1"/>
    <property type="molecule type" value="Genomic_DNA"/>
</dbReference>
<evidence type="ECO:0000256" key="9">
    <source>
        <dbReference type="SAM" id="MobiDB-lite"/>
    </source>
</evidence>
<keyword evidence="2" id="KW-0479">Metal-binding</keyword>
<evidence type="ECO:0000256" key="3">
    <source>
        <dbReference type="ARBA" id="ARBA00022737"/>
    </source>
</evidence>
<dbReference type="PANTHER" id="PTHR45888:SF6">
    <property type="entry name" value="HL01030P-RELATED"/>
    <property type="match status" value="1"/>
</dbReference>
<evidence type="ECO:0000313" key="11">
    <source>
        <dbReference type="Proteomes" id="UP000670152"/>
    </source>
</evidence>
<keyword evidence="4" id="KW-0863">Zinc-finger</keyword>
<feature type="compositionally biased region" description="Acidic residues" evidence="9">
    <location>
        <begin position="9"/>
        <end position="28"/>
    </location>
</feature>
<keyword evidence="7" id="KW-0804">Transcription</keyword>
<dbReference type="CDD" id="cd15665">
    <property type="entry name" value="ePHD1_KMT2C_like"/>
    <property type="match status" value="1"/>
</dbReference>
<dbReference type="PANTHER" id="PTHR45888">
    <property type="entry name" value="HL01030P-RELATED"/>
    <property type="match status" value="1"/>
</dbReference>
<keyword evidence="5" id="KW-0862">Zinc</keyword>
<feature type="region of interest" description="Disordered" evidence="9">
    <location>
        <begin position="1"/>
        <end position="157"/>
    </location>
</feature>
<reference evidence="10 11" key="1">
    <citation type="submission" date="2020-02" db="EMBL/GenBank/DDBJ databases">
        <title>Relaxed selection underlies rapid genomic changes in the transitions from sociality to social parasitism in ants.</title>
        <authorList>
            <person name="Bi X."/>
        </authorList>
    </citation>
    <scope>NUCLEOTIDE SEQUENCE [LARGE SCALE GENOMIC DNA]</scope>
    <source>
        <strain evidence="10">BGI-DK2014b</strain>
        <tissue evidence="10">Whole body</tissue>
    </source>
</reference>
<dbReference type="Proteomes" id="UP000670152">
    <property type="component" value="Unassembled WGS sequence"/>
</dbReference>
<feature type="compositionally biased region" description="Polar residues" evidence="9">
    <location>
        <begin position="35"/>
        <end position="52"/>
    </location>
</feature>
<proteinExistence type="predicted"/>
<keyword evidence="3" id="KW-0677">Repeat</keyword>
<evidence type="ECO:0000313" key="10">
    <source>
        <dbReference type="EMBL" id="KAG5344989.1"/>
    </source>
</evidence>
<keyword evidence="10" id="KW-0808">Transferase</keyword>
<evidence type="ECO:0000256" key="4">
    <source>
        <dbReference type="ARBA" id="ARBA00022771"/>
    </source>
</evidence>
<dbReference type="GO" id="GO:0008270">
    <property type="term" value="F:zinc ion binding"/>
    <property type="evidence" value="ECO:0007669"/>
    <property type="project" value="UniProtKB-KW"/>
</dbReference>
<keyword evidence="6" id="KW-0805">Transcription regulation</keyword>
<evidence type="ECO:0000256" key="5">
    <source>
        <dbReference type="ARBA" id="ARBA00022833"/>
    </source>
</evidence>
<feature type="non-terminal residue" evidence="10">
    <location>
        <position position="1"/>
    </location>
</feature>
<dbReference type="Gene3D" id="3.30.40.10">
    <property type="entry name" value="Zinc/RING finger domain, C3HC4 (zinc finger)"/>
    <property type="match status" value="1"/>
</dbReference>
<evidence type="ECO:0000256" key="1">
    <source>
        <dbReference type="ARBA" id="ARBA00004123"/>
    </source>
</evidence>
<comment type="caution">
    <text evidence="10">The sequence shown here is derived from an EMBL/GenBank/DDBJ whole genome shotgun (WGS) entry which is preliminary data.</text>
</comment>
<evidence type="ECO:0000256" key="2">
    <source>
        <dbReference type="ARBA" id="ARBA00022723"/>
    </source>
</evidence>
<dbReference type="InterPro" id="IPR013083">
    <property type="entry name" value="Znf_RING/FYVE/PHD"/>
</dbReference>
<keyword evidence="8" id="KW-0539">Nucleus</keyword>
<keyword evidence="11" id="KW-1185">Reference proteome</keyword>
<dbReference type="GO" id="GO:0003713">
    <property type="term" value="F:transcription coactivator activity"/>
    <property type="evidence" value="ECO:0007669"/>
    <property type="project" value="TreeGrafter"/>
</dbReference>
<feature type="non-terminal residue" evidence="10">
    <location>
        <position position="390"/>
    </location>
</feature>
<gene>
    <name evidence="10" type="primary">Kmt2c</name>
    <name evidence="10" type="ORF">G6Z77_0007382</name>
</gene>
<dbReference type="AlphaFoldDB" id="A0A836K6H7"/>
<dbReference type="GO" id="GO:0042800">
    <property type="term" value="F:histone H3K4 methyltransferase activity"/>
    <property type="evidence" value="ECO:0007669"/>
    <property type="project" value="TreeGrafter"/>
</dbReference>
<dbReference type="GO" id="GO:0032259">
    <property type="term" value="P:methylation"/>
    <property type="evidence" value="ECO:0007669"/>
    <property type="project" value="UniProtKB-KW"/>
</dbReference>
<dbReference type="OrthoDB" id="7551739at2759"/>
<name>A0A836K6H7_9HYME</name>
<dbReference type="Pfam" id="PF13832">
    <property type="entry name" value="zf-HC5HC2H_2"/>
    <property type="match status" value="1"/>
</dbReference>
<keyword evidence="10" id="KW-0489">Methyltransferase</keyword>
<evidence type="ECO:0000256" key="7">
    <source>
        <dbReference type="ARBA" id="ARBA00023163"/>
    </source>
</evidence>
<protein>
    <submittedName>
        <fullName evidence="10">KMT2C methyltransferase</fullName>
    </submittedName>
</protein>
<evidence type="ECO:0000256" key="6">
    <source>
        <dbReference type="ARBA" id="ARBA00023015"/>
    </source>
</evidence>